<dbReference type="InterPro" id="IPR015867">
    <property type="entry name" value="N-reg_PII/ATP_PRibTrfase_C"/>
</dbReference>
<organism evidence="6 7">
    <name type="scientific">Clostridium felsineum</name>
    <dbReference type="NCBI Taxonomy" id="36839"/>
    <lineage>
        <taxon>Bacteria</taxon>
        <taxon>Bacillati</taxon>
        <taxon>Bacillota</taxon>
        <taxon>Clostridia</taxon>
        <taxon>Eubacteriales</taxon>
        <taxon>Clostridiaceae</taxon>
        <taxon>Clostridium</taxon>
    </lineage>
</organism>
<protein>
    <submittedName>
        <fullName evidence="6">Uncharacterized protein</fullName>
    </submittedName>
</protein>
<dbReference type="InterPro" id="IPR019264">
    <property type="entry name" value="DUF2179"/>
</dbReference>
<gene>
    <name evidence="6" type="ORF">CROST_008590</name>
</gene>
<evidence type="ECO:0000256" key="3">
    <source>
        <dbReference type="ARBA" id="ARBA00022692"/>
    </source>
</evidence>
<name>A0A1S8M7C3_9CLOT</name>
<comment type="subcellular location">
    <subcellularLocation>
        <location evidence="1">Cell membrane</location>
        <topology evidence="1">Multi-pass membrane protein</topology>
    </subcellularLocation>
</comment>
<dbReference type="RefSeq" id="WP_077834317.1">
    <property type="nucleotide sequence ID" value="NZ_CP096983.1"/>
</dbReference>
<dbReference type="PANTHER" id="PTHR33545:SF9">
    <property type="entry name" value="UPF0750 MEMBRANE PROTEIN YITE"/>
    <property type="match status" value="1"/>
</dbReference>
<evidence type="ECO:0000256" key="2">
    <source>
        <dbReference type="ARBA" id="ARBA00022475"/>
    </source>
</evidence>
<dbReference type="PIRSF" id="PIRSF006483">
    <property type="entry name" value="Membrane_protein_YitT"/>
    <property type="match status" value="1"/>
</dbReference>
<keyword evidence="3" id="KW-0812">Transmembrane</keyword>
<evidence type="ECO:0000313" key="7">
    <source>
        <dbReference type="Proteomes" id="UP000190951"/>
    </source>
</evidence>
<accession>A0A1S8M7C3</accession>
<dbReference type="Gene3D" id="3.30.70.120">
    <property type="match status" value="1"/>
</dbReference>
<evidence type="ECO:0000313" key="6">
    <source>
        <dbReference type="EMBL" id="URZ10151.1"/>
    </source>
</evidence>
<keyword evidence="4" id="KW-1133">Transmembrane helix</keyword>
<dbReference type="Pfam" id="PF10035">
    <property type="entry name" value="DUF2179"/>
    <property type="match status" value="1"/>
</dbReference>
<evidence type="ECO:0000256" key="5">
    <source>
        <dbReference type="ARBA" id="ARBA00023136"/>
    </source>
</evidence>
<keyword evidence="2" id="KW-1003">Cell membrane</keyword>
<evidence type="ECO:0000256" key="4">
    <source>
        <dbReference type="ARBA" id="ARBA00022989"/>
    </source>
</evidence>
<dbReference type="Proteomes" id="UP000190951">
    <property type="component" value="Chromosome"/>
</dbReference>
<dbReference type="Pfam" id="PF02588">
    <property type="entry name" value="YitT_membrane"/>
    <property type="match status" value="1"/>
</dbReference>
<dbReference type="STRING" id="84029.CROST_17440"/>
<dbReference type="InterPro" id="IPR003740">
    <property type="entry name" value="YitT"/>
</dbReference>
<evidence type="ECO:0000256" key="1">
    <source>
        <dbReference type="ARBA" id="ARBA00004651"/>
    </source>
</evidence>
<dbReference type="KEGG" id="crw:CROST_008590"/>
<dbReference type="AlphaFoldDB" id="A0A1S8M7C3"/>
<dbReference type="InterPro" id="IPR051461">
    <property type="entry name" value="UPF0750_membrane"/>
</dbReference>
<reference evidence="6 7" key="1">
    <citation type="submission" date="2022-04" db="EMBL/GenBank/DDBJ databases">
        <title>Genome sequence of C. roseum typestrain.</title>
        <authorList>
            <person name="Poehlein A."/>
            <person name="Schoch T."/>
            <person name="Duerre P."/>
            <person name="Daniel R."/>
        </authorList>
    </citation>
    <scope>NUCLEOTIDE SEQUENCE [LARGE SCALE GENOMIC DNA]</scope>
    <source>
        <strain evidence="6 7">DSM 7320</strain>
    </source>
</reference>
<keyword evidence="7" id="KW-1185">Reference proteome</keyword>
<dbReference type="EMBL" id="CP096983">
    <property type="protein sequence ID" value="URZ10151.1"/>
    <property type="molecule type" value="Genomic_DNA"/>
</dbReference>
<dbReference type="CDD" id="cd16380">
    <property type="entry name" value="YitT_C"/>
    <property type="match status" value="1"/>
</dbReference>
<dbReference type="PANTHER" id="PTHR33545">
    <property type="entry name" value="UPF0750 MEMBRANE PROTEIN YITT-RELATED"/>
    <property type="match status" value="1"/>
</dbReference>
<keyword evidence="5" id="KW-0472">Membrane</keyword>
<proteinExistence type="predicted"/>
<sequence length="279" mass="30600">MKKFKEYFYITVGFLIVAASVRFFFEPNNIAGGGVTGFAIVINKFFGSLSVGLITFVLNAILFAVAMIFIDGNFGIKTLYSSFGLSISLWIMDKYIVCEPITKNLLLATLFGTLISGVGMGICFNQNASTGGTDILAKMMNKFLHMDIGKSLLLVDFVITLFAGFALGADIGMYSLLSVIISGFVIDSVIEGLNICKKVMIISDKNKVISDFIIKELERGCTIVDGKGGYTGKDTYILYTVLNRKEFIKLRIFIKETDPNAFITISDAKEVLGEGFKEI</sequence>
<dbReference type="GO" id="GO:0005886">
    <property type="term" value="C:plasma membrane"/>
    <property type="evidence" value="ECO:0007669"/>
    <property type="project" value="UniProtKB-SubCell"/>
</dbReference>